<keyword evidence="3" id="KW-1185">Reference proteome</keyword>
<comment type="caution">
    <text evidence="2">The sequence shown here is derived from an EMBL/GenBank/DDBJ whole genome shotgun (WGS) entry which is preliminary data.</text>
</comment>
<feature type="compositionally biased region" description="Polar residues" evidence="1">
    <location>
        <begin position="9"/>
        <end position="18"/>
    </location>
</feature>
<feature type="compositionally biased region" description="Polar residues" evidence="1">
    <location>
        <begin position="25"/>
        <end position="36"/>
    </location>
</feature>
<name>A0AAN8STH0_SOLBU</name>
<evidence type="ECO:0000256" key="1">
    <source>
        <dbReference type="SAM" id="MobiDB-lite"/>
    </source>
</evidence>
<gene>
    <name evidence="2" type="ORF">RDI58_029063</name>
</gene>
<dbReference type="Proteomes" id="UP001371456">
    <property type="component" value="Unassembled WGS sequence"/>
</dbReference>
<dbReference type="EMBL" id="JBANQN010000012">
    <property type="protein sequence ID" value="KAK6773824.1"/>
    <property type="molecule type" value="Genomic_DNA"/>
</dbReference>
<dbReference type="AlphaFoldDB" id="A0AAN8STH0"/>
<evidence type="ECO:0000313" key="2">
    <source>
        <dbReference type="EMBL" id="KAK6773824.1"/>
    </source>
</evidence>
<feature type="compositionally biased region" description="Polar residues" evidence="1">
    <location>
        <begin position="95"/>
        <end position="109"/>
    </location>
</feature>
<reference evidence="2 3" key="1">
    <citation type="submission" date="2024-02" db="EMBL/GenBank/DDBJ databases">
        <title>de novo genome assembly of Solanum bulbocastanum strain 11H21.</title>
        <authorList>
            <person name="Hosaka A.J."/>
        </authorList>
    </citation>
    <scope>NUCLEOTIDE SEQUENCE [LARGE SCALE GENOMIC DNA]</scope>
    <source>
        <tissue evidence="2">Young leaves</tissue>
    </source>
</reference>
<sequence>MLDIGIDGSKSTLRTNVNARPPIEPTTSFNDVNYSIENERLGDHSKENLDDNSNESLGDHLMNIHDDLINVENHPVDAEDSEPECCEEMQGEQELGSQSNHSFSDETNL</sequence>
<protein>
    <submittedName>
        <fullName evidence="2">Uncharacterized protein</fullName>
    </submittedName>
</protein>
<feature type="region of interest" description="Disordered" evidence="1">
    <location>
        <begin position="75"/>
        <end position="109"/>
    </location>
</feature>
<organism evidence="2 3">
    <name type="scientific">Solanum bulbocastanum</name>
    <name type="common">Wild potato</name>
    <dbReference type="NCBI Taxonomy" id="147425"/>
    <lineage>
        <taxon>Eukaryota</taxon>
        <taxon>Viridiplantae</taxon>
        <taxon>Streptophyta</taxon>
        <taxon>Embryophyta</taxon>
        <taxon>Tracheophyta</taxon>
        <taxon>Spermatophyta</taxon>
        <taxon>Magnoliopsida</taxon>
        <taxon>eudicotyledons</taxon>
        <taxon>Gunneridae</taxon>
        <taxon>Pentapetalae</taxon>
        <taxon>asterids</taxon>
        <taxon>lamiids</taxon>
        <taxon>Solanales</taxon>
        <taxon>Solanaceae</taxon>
        <taxon>Solanoideae</taxon>
        <taxon>Solaneae</taxon>
        <taxon>Solanum</taxon>
    </lineage>
</organism>
<feature type="region of interest" description="Disordered" evidence="1">
    <location>
        <begin position="1"/>
        <end position="59"/>
    </location>
</feature>
<feature type="compositionally biased region" description="Acidic residues" evidence="1">
    <location>
        <begin position="78"/>
        <end position="91"/>
    </location>
</feature>
<proteinExistence type="predicted"/>
<evidence type="ECO:0000313" key="3">
    <source>
        <dbReference type="Proteomes" id="UP001371456"/>
    </source>
</evidence>
<accession>A0AAN8STH0</accession>
<feature type="compositionally biased region" description="Basic and acidic residues" evidence="1">
    <location>
        <begin position="37"/>
        <end position="49"/>
    </location>
</feature>